<dbReference type="AlphaFoldDB" id="A0A4P9WCI0"/>
<evidence type="ECO:0000313" key="3">
    <source>
        <dbReference type="Proteomes" id="UP000269721"/>
    </source>
</evidence>
<name>A0A4P9WCI0_9FUNG</name>
<organism evidence="2 3">
    <name type="scientific">Blyttiomyces helicus</name>
    <dbReference type="NCBI Taxonomy" id="388810"/>
    <lineage>
        <taxon>Eukaryota</taxon>
        <taxon>Fungi</taxon>
        <taxon>Fungi incertae sedis</taxon>
        <taxon>Chytridiomycota</taxon>
        <taxon>Chytridiomycota incertae sedis</taxon>
        <taxon>Chytridiomycetes</taxon>
        <taxon>Chytridiomycetes incertae sedis</taxon>
        <taxon>Blyttiomyces</taxon>
    </lineage>
</organism>
<dbReference type="Proteomes" id="UP000269721">
    <property type="component" value="Unassembled WGS sequence"/>
</dbReference>
<feature type="region of interest" description="Disordered" evidence="1">
    <location>
        <begin position="39"/>
        <end position="65"/>
    </location>
</feature>
<sequence>MSCICCACMVLYGFTEIPHDASEKYATCIPNGTLPGSSLLTSKSLPKSPGGQQFPAAEPSVRQSAAGVPDAAAAAPAAVPAAAAPAAGRAAAASAAPAAAAASAVVVAPAAAAAHPPLPPRLLQRPQLPQPPDRGSARSLGCAAHGVGGPASPYGRAERSPCAPALPGPRPAAEFASAAQAVAGRAVAAAGAVAVAVAERAAAAGRCAVARAVAVAVGQAVVAADPAAAARRTAVAAVVAAAAAAAAAAEAASAEALQFVERSEPVPAEARQLGLVAEERVQRERGWWGRSGSARPRREGA</sequence>
<gene>
    <name evidence="2" type="ORF">BDK51DRAFT_48550</name>
</gene>
<proteinExistence type="predicted"/>
<feature type="compositionally biased region" description="Low complexity" evidence="1">
    <location>
        <begin position="117"/>
        <end position="127"/>
    </location>
</feature>
<dbReference type="EMBL" id="KZ996964">
    <property type="protein sequence ID" value="RKO88066.1"/>
    <property type="molecule type" value="Genomic_DNA"/>
</dbReference>
<protein>
    <submittedName>
        <fullName evidence="2">Uncharacterized protein</fullName>
    </submittedName>
</protein>
<reference evidence="3" key="1">
    <citation type="journal article" date="2018" name="Nat. Microbiol.">
        <title>Leveraging single-cell genomics to expand the fungal tree of life.</title>
        <authorList>
            <person name="Ahrendt S.R."/>
            <person name="Quandt C.A."/>
            <person name="Ciobanu D."/>
            <person name="Clum A."/>
            <person name="Salamov A."/>
            <person name="Andreopoulos B."/>
            <person name="Cheng J.F."/>
            <person name="Woyke T."/>
            <person name="Pelin A."/>
            <person name="Henrissat B."/>
            <person name="Reynolds N.K."/>
            <person name="Benny G.L."/>
            <person name="Smith M.E."/>
            <person name="James T.Y."/>
            <person name="Grigoriev I.V."/>
        </authorList>
    </citation>
    <scope>NUCLEOTIDE SEQUENCE [LARGE SCALE GENOMIC DNA]</scope>
</reference>
<accession>A0A4P9WCI0</accession>
<evidence type="ECO:0000256" key="1">
    <source>
        <dbReference type="SAM" id="MobiDB-lite"/>
    </source>
</evidence>
<feature type="region of interest" description="Disordered" evidence="1">
    <location>
        <begin position="117"/>
        <end position="142"/>
    </location>
</feature>
<evidence type="ECO:0000313" key="2">
    <source>
        <dbReference type="EMBL" id="RKO88066.1"/>
    </source>
</evidence>
<keyword evidence="3" id="KW-1185">Reference proteome</keyword>
<feature type="compositionally biased region" description="Low complexity" evidence="1">
    <location>
        <begin position="39"/>
        <end position="50"/>
    </location>
</feature>